<dbReference type="GeneID" id="54585394"/>
<dbReference type="PANTHER" id="PTHR10039">
    <property type="entry name" value="AMELOGENIN"/>
    <property type="match status" value="1"/>
</dbReference>
<evidence type="ECO:0000256" key="1">
    <source>
        <dbReference type="SAM" id="MobiDB-lite"/>
    </source>
</evidence>
<name>A0A6A6IGL1_9PLEO</name>
<evidence type="ECO:0000313" key="3">
    <source>
        <dbReference type="EMBL" id="KAF2248673.1"/>
    </source>
</evidence>
<dbReference type="Proteomes" id="UP000800094">
    <property type="component" value="Unassembled WGS sequence"/>
</dbReference>
<feature type="domain" description="DUF7791" evidence="2">
    <location>
        <begin position="165"/>
        <end position="287"/>
    </location>
</feature>
<evidence type="ECO:0000313" key="4">
    <source>
        <dbReference type="Proteomes" id="UP000800094"/>
    </source>
</evidence>
<protein>
    <recommendedName>
        <fullName evidence="2">DUF7791 domain-containing protein</fullName>
    </recommendedName>
</protein>
<feature type="region of interest" description="Disordered" evidence="1">
    <location>
        <begin position="486"/>
        <end position="505"/>
    </location>
</feature>
<dbReference type="RefSeq" id="XP_033683677.1">
    <property type="nucleotide sequence ID" value="XM_033832064.1"/>
</dbReference>
<sequence>MDPLSAVGLASNILQFVDFASTLDLQPSIVTFEPRPTVQEIGASANIKLCVSSRPRNVFESAFGAQPETTFRLHEHTQEDIRLYVHQILGQHKVYKQLEAEDARYERVLQNLVQKANGVFLWVFLVVRNLEESLPNEDTVESLEQTIDEFPSELEPYFERMLDTIARRYHERSTAILLMAMESEDLLPLVLVAHIMPEDDKTEAQVGIPIARRHAYSFRKLHARLKANCGDLVTVVTERSDDFEDTKQRIDFLHRTVDDFLRTPSVRKKLQGRVPESFGPSTAIYECSARYLASTPPKLAITHPVVQLLLRNASKLERGQASYNLGPLDTCKAALVQARTSAKDFMEAAISHFLYSYVDQRIEEPEFDATYALKYLAFDPQSKSHGRATECPVCYASCSSTAQTPTRAWRIRRTELRNSCGRNTQFGPLVMLISDKVNIESSTRNSRLLHARYFLSTVQAMIFRLDLTVRCAMSFGAVSETCPSKSNGTNGLRGNGGGEIVSSGR</sequence>
<dbReference type="OrthoDB" id="443402at2759"/>
<dbReference type="PANTHER" id="PTHR10039:SF5">
    <property type="entry name" value="NACHT DOMAIN-CONTAINING PROTEIN"/>
    <property type="match status" value="1"/>
</dbReference>
<dbReference type="InterPro" id="IPR056693">
    <property type="entry name" value="DUF7791"/>
</dbReference>
<organism evidence="3 4">
    <name type="scientific">Trematosphaeria pertusa</name>
    <dbReference type="NCBI Taxonomy" id="390896"/>
    <lineage>
        <taxon>Eukaryota</taxon>
        <taxon>Fungi</taxon>
        <taxon>Dikarya</taxon>
        <taxon>Ascomycota</taxon>
        <taxon>Pezizomycotina</taxon>
        <taxon>Dothideomycetes</taxon>
        <taxon>Pleosporomycetidae</taxon>
        <taxon>Pleosporales</taxon>
        <taxon>Massarineae</taxon>
        <taxon>Trematosphaeriaceae</taxon>
        <taxon>Trematosphaeria</taxon>
    </lineage>
</organism>
<dbReference type="Pfam" id="PF25053">
    <property type="entry name" value="DUF7791"/>
    <property type="match status" value="1"/>
</dbReference>
<dbReference type="EMBL" id="ML987195">
    <property type="protein sequence ID" value="KAF2248673.1"/>
    <property type="molecule type" value="Genomic_DNA"/>
</dbReference>
<keyword evidence="4" id="KW-1185">Reference proteome</keyword>
<reference evidence="3" key="1">
    <citation type="journal article" date="2020" name="Stud. Mycol.">
        <title>101 Dothideomycetes genomes: a test case for predicting lifestyles and emergence of pathogens.</title>
        <authorList>
            <person name="Haridas S."/>
            <person name="Albert R."/>
            <person name="Binder M."/>
            <person name="Bloem J."/>
            <person name="Labutti K."/>
            <person name="Salamov A."/>
            <person name="Andreopoulos B."/>
            <person name="Baker S."/>
            <person name="Barry K."/>
            <person name="Bills G."/>
            <person name="Bluhm B."/>
            <person name="Cannon C."/>
            <person name="Castanera R."/>
            <person name="Culley D."/>
            <person name="Daum C."/>
            <person name="Ezra D."/>
            <person name="Gonzalez J."/>
            <person name="Henrissat B."/>
            <person name="Kuo A."/>
            <person name="Liang C."/>
            <person name="Lipzen A."/>
            <person name="Lutzoni F."/>
            <person name="Magnuson J."/>
            <person name="Mondo S."/>
            <person name="Nolan M."/>
            <person name="Ohm R."/>
            <person name="Pangilinan J."/>
            <person name="Park H.-J."/>
            <person name="Ramirez L."/>
            <person name="Alfaro M."/>
            <person name="Sun H."/>
            <person name="Tritt A."/>
            <person name="Yoshinaga Y."/>
            <person name="Zwiers L.-H."/>
            <person name="Turgeon B."/>
            <person name="Goodwin S."/>
            <person name="Spatafora J."/>
            <person name="Crous P."/>
            <person name="Grigoriev I."/>
        </authorList>
    </citation>
    <scope>NUCLEOTIDE SEQUENCE</scope>
    <source>
        <strain evidence="3">CBS 122368</strain>
    </source>
</reference>
<accession>A0A6A6IGL1</accession>
<gene>
    <name evidence="3" type="ORF">BU26DRAFT_550625</name>
</gene>
<proteinExistence type="predicted"/>
<dbReference type="AlphaFoldDB" id="A0A6A6IGL1"/>
<evidence type="ECO:0000259" key="2">
    <source>
        <dbReference type="Pfam" id="PF25053"/>
    </source>
</evidence>